<keyword evidence="1" id="KW-1133">Transmembrane helix</keyword>
<feature type="transmembrane region" description="Helical" evidence="1">
    <location>
        <begin position="407"/>
        <end position="427"/>
    </location>
</feature>
<proteinExistence type="predicted"/>
<name>A0A380SYR0_9PSED</name>
<dbReference type="PANTHER" id="PTHR34219">
    <property type="entry name" value="IRON-REGULATED INNER MEMBRANE PROTEIN-RELATED"/>
    <property type="match status" value="1"/>
</dbReference>
<feature type="transmembrane region" description="Helical" evidence="1">
    <location>
        <begin position="373"/>
        <end position="401"/>
    </location>
</feature>
<accession>A0A380SYR0</accession>
<dbReference type="Proteomes" id="UP000255177">
    <property type="component" value="Unassembled WGS sequence"/>
</dbReference>
<gene>
    <name evidence="2" type="ORF">CCOS864_02304</name>
</gene>
<evidence type="ECO:0008006" key="4">
    <source>
        <dbReference type="Google" id="ProtNLM"/>
    </source>
</evidence>
<feature type="transmembrane region" description="Helical" evidence="1">
    <location>
        <begin position="463"/>
        <end position="482"/>
    </location>
</feature>
<keyword evidence="1" id="KW-0812">Transmembrane</keyword>
<protein>
    <recommendedName>
        <fullName evidence="4">PepSY-associated TM helix family protein</fullName>
    </recommendedName>
</protein>
<feature type="transmembrane region" description="Helical" evidence="1">
    <location>
        <begin position="434"/>
        <end position="457"/>
    </location>
</feature>
<organism evidence="2 3">
    <name type="scientific">Pseudomonas wadenswilerensis</name>
    <dbReference type="NCBI Taxonomy" id="1785161"/>
    <lineage>
        <taxon>Bacteria</taxon>
        <taxon>Pseudomonadati</taxon>
        <taxon>Pseudomonadota</taxon>
        <taxon>Gammaproteobacteria</taxon>
        <taxon>Pseudomonadales</taxon>
        <taxon>Pseudomonadaceae</taxon>
        <taxon>Pseudomonas</taxon>
    </lineage>
</organism>
<evidence type="ECO:0000313" key="3">
    <source>
        <dbReference type="Proteomes" id="UP000255177"/>
    </source>
</evidence>
<feature type="transmembrane region" description="Helical" evidence="1">
    <location>
        <begin position="339"/>
        <end position="361"/>
    </location>
</feature>
<evidence type="ECO:0000313" key="2">
    <source>
        <dbReference type="EMBL" id="SUQ62855.1"/>
    </source>
</evidence>
<dbReference type="RefSeq" id="WP_167458883.1">
    <property type="nucleotide sequence ID" value="NZ_CBCSFG010000019.1"/>
</dbReference>
<sequence length="500" mass="52839">MMGAPRALVQRVHSGAGGVFGLLLFVILLSGAWSMAHEDLRTWFRGPAALAPGPTLPLTQWLEVASRHGLTPEALHIRLPDGQRAVVELCASANQCTLELDPATGRELAPVNAADILFNLHKSLFSGFPGRILISLLGVVLLLMIWAGSALHSGRLQDLKRLRRDRGLRVLAHDLHSLIGRWAGPWLLLFGVTGALSGLGALGTVALAGQAFPGAPQQAFMQLLGAPPQVEPQAATTQALDLDQLLHNDAAAHPGFAAQSVTLHRWGEPGAWVEVAGIEQGLPSTAVFERHAYRGDDGQPLGTSSASGRGFWLQAFIAVQPLHFADYRWLPHAGPLLRAVHFGMALAAAVLVLSGLYLWLERRRLKAGAGWQVLLRMVVGGGGGLLAASAVLLCAGALANLGLLPPSVLPGCFWGSWTASLLLAALMPPQRQPLRLLLSVAGLAYLSAGALHLAGSLVHANLVVWPIDLVLLLGGASALWAVRRLTLFTRTARAADANAV</sequence>
<feature type="transmembrane region" description="Helical" evidence="1">
    <location>
        <begin position="186"/>
        <end position="212"/>
    </location>
</feature>
<evidence type="ECO:0000256" key="1">
    <source>
        <dbReference type="SAM" id="Phobius"/>
    </source>
</evidence>
<keyword evidence="3" id="KW-1185">Reference proteome</keyword>
<dbReference type="EMBL" id="UIDD01000007">
    <property type="protein sequence ID" value="SUQ62855.1"/>
    <property type="molecule type" value="Genomic_DNA"/>
</dbReference>
<feature type="transmembrane region" description="Helical" evidence="1">
    <location>
        <begin position="12"/>
        <end position="36"/>
    </location>
</feature>
<dbReference type="PANTHER" id="PTHR34219:SF3">
    <property type="entry name" value="BLL7967 PROTEIN"/>
    <property type="match status" value="1"/>
</dbReference>
<dbReference type="AlphaFoldDB" id="A0A380SYR0"/>
<feature type="transmembrane region" description="Helical" evidence="1">
    <location>
        <begin position="132"/>
        <end position="154"/>
    </location>
</feature>
<keyword evidence="1" id="KW-0472">Membrane</keyword>
<reference evidence="3" key="1">
    <citation type="submission" date="2018-07" db="EMBL/GenBank/DDBJ databases">
        <authorList>
            <person name="Blom J."/>
        </authorList>
    </citation>
    <scope>NUCLEOTIDE SEQUENCE [LARGE SCALE GENOMIC DNA]</scope>
    <source>
        <strain evidence="3">CCOS 864</strain>
    </source>
</reference>
<dbReference type="Pfam" id="PF03929">
    <property type="entry name" value="PepSY_TM"/>
    <property type="match status" value="1"/>
</dbReference>
<dbReference type="InterPro" id="IPR005625">
    <property type="entry name" value="PepSY-ass_TM"/>
</dbReference>